<protein>
    <submittedName>
        <fullName evidence="1">26260_t:CDS:1</fullName>
    </submittedName>
</protein>
<dbReference type="Proteomes" id="UP000789901">
    <property type="component" value="Unassembled WGS sequence"/>
</dbReference>
<sequence length="202" mass="22999">MGSPTTKCNLHSFKQRKENLDEPELEEETLEQLIDDEIRREANNNNSLVETVKPLPTILKNSQIDMPCTLLDMPLFLYFSKNKNNDYPLIDLTLTCTVNSSLFSPTSPNLLLPTLIDRNCPIEQTLLFPIQVNGCQSKEILILPPSSIPSTPSICYDPNFDNIDQEEWYSNLDFGTINIETDEFASDANEVIDENNRQSKIK</sequence>
<evidence type="ECO:0000313" key="1">
    <source>
        <dbReference type="EMBL" id="CAG8624359.1"/>
    </source>
</evidence>
<comment type="caution">
    <text evidence="1">The sequence shown here is derived from an EMBL/GenBank/DDBJ whole genome shotgun (WGS) entry which is preliminary data.</text>
</comment>
<dbReference type="EMBL" id="CAJVQB010004010">
    <property type="protein sequence ID" value="CAG8624359.1"/>
    <property type="molecule type" value="Genomic_DNA"/>
</dbReference>
<organism evidence="1 2">
    <name type="scientific">Gigaspora margarita</name>
    <dbReference type="NCBI Taxonomy" id="4874"/>
    <lineage>
        <taxon>Eukaryota</taxon>
        <taxon>Fungi</taxon>
        <taxon>Fungi incertae sedis</taxon>
        <taxon>Mucoromycota</taxon>
        <taxon>Glomeromycotina</taxon>
        <taxon>Glomeromycetes</taxon>
        <taxon>Diversisporales</taxon>
        <taxon>Gigasporaceae</taxon>
        <taxon>Gigaspora</taxon>
    </lineage>
</organism>
<evidence type="ECO:0000313" key="2">
    <source>
        <dbReference type="Proteomes" id="UP000789901"/>
    </source>
</evidence>
<name>A0ABN7UL84_GIGMA</name>
<keyword evidence="2" id="KW-1185">Reference proteome</keyword>
<proteinExistence type="predicted"/>
<reference evidence="1 2" key="1">
    <citation type="submission" date="2021-06" db="EMBL/GenBank/DDBJ databases">
        <authorList>
            <person name="Kallberg Y."/>
            <person name="Tangrot J."/>
            <person name="Rosling A."/>
        </authorList>
    </citation>
    <scope>NUCLEOTIDE SEQUENCE [LARGE SCALE GENOMIC DNA]</scope>
    <source>
        <strain evidence="1 2">120-4 pot B 10/14</strain>
    </source>
</reference>
<accession>A0ABN7UL84</accession>
<gene>
    <name evidence="1" type="ORF">GMARGA_LOCUS8004</name>
</gene>